<dbReference type="SUPFAM" id="SSF53850">
    <property type="entry name" value="Periplasmic binding protein-like II"/>
    <property type="match status" value="1"/>
</dbReference>
<evidence type="ECO:0000313" key="8">
    <source>
        <dbReference type="Proteomes" id="UP000277294"/>
    </source>
</evidence>
<dbReference type="AlphaFoldDB" id="A0A3P4B6P7"/>
<organism evidence="7 8">
    <name type="scientific">Pigmentiphaga humi</name>
    <dbReference type="NCBI Taxonomy" id="2478468"/>
    <lineage>
        <taxon>Bacteria</taxon>
        <taxon>Pseudomonadati</taxon>
        <taxon>Pseudomonadota</taxon>
        <taxon>Betaproteobacteria</taxon>
        <taxon>Burkholderiales</taxon>
        <taxon>Alcaligenaceae</taxon>
        <taxon>Pigmentiphaga</taxon>
    </lineage>
</organism>
<dbReference type="InterPro" id="IPR050950">
    <property type="entry name" value="HTH-type_LysR_regulators"/>
</dbReference>
<evidence type="ECO:0000256" key="4">
    <source>
        <dbReference type="ARBA" id="ARBA00023163"/>
    </source>
</evidence>
<evidence type="ECO:0000256" key="3">
    <source>
        <dbReference type="ARBA" id="ARBA00023125"/>
    </source>
</evidence>
<dbReference type="SUPFAM" id="SSF46785">
    <property type="entry name" value="Winged helix' DNA-binding domain"/>
    <property type="match status" value="1"/>
</dbReference>
<dbReference type="Gene3D" id="3.40.190.10">
    <property type="entry name" value="Periplasmic binding protein-like II"/>
    <property type="match status" value="2"/>
</dbReference>
<dbReference type="OrthoDB" id="8673707at2"/>
<keyword evidence="3" id="KW-0238">DNA-binding</keyword>
<gene>
    <name evidence="7" type="primary">oxyR_5</name>
    <name evidence="7" type="ORF">PIGHUM_04059</name>
</gene>
<evidence type="ECO:0000259" key="6">
    <source>
        <dbReference type="PROSITE" id="PS50931"/>
    </source>
</evidence>
<evidence type="ECO:0000313" key="7">
    <source>
        <dbReference type="EMBL" id="VCU71967.1"/>
    </source>
</evidence>
<keyword evidence="8" id="KW-1185">Reference proteome</keyword>
<proteinExistence type="inferred from homology"/>
<accession>A0A3P4B6P7</accession>
<dbReference type="GO" id="GO:0003700">
    <property type="term" value="F:DNA-binding transcription factor activity"/>
    <property type="evidence" value="ECO:0007669"/>
    <property type="project" value="InterPro"/>
</dbReference>
<feature type="compositionally biased region" description="Basic and acidic residues" evidence="5">
    <location>
        <begin position="343"/>
        <end position="352"/>
    </location>
</feature>
<keyword evidence="4" id="KW-0804">Transcription</keyword>
<dbReference type="PANTHER" id="PTHR30419">
    <property type="entry name" value="HTH-TYPE TRANSCRIPTIONAL REGULATOR YBHD"/>
    <property type="match status" value="1"/>
</dbReference>
<dbReference type="Gene3D" id="1.10.10.10">
    <property type="entry name" value="Winged helix-like DNA-binding domain superfamily/Winged helix DNA-binding domain"/>
    <property type="match status" value="1"/>
</dbReference>
<feature type="compositionally biased region" description="Polar residues" evidence="5">
    <location>
        <begin position="326"/>
        <end position="338"/>
    </location>
</feature>
<sequence length="359" mass="39885">MNLRTLKRFLAIAELGSINKAAAHLNVSQPSLTKDLQDLEEALGVELFTRNARGVSLTSFGETIYTRAKLVDAEFRKLESEARALRDVSMGEVNVGVVPGLLQNQILPKATLNLTQRARRLTVNYRFGHRSSMLGPLLRGDLDFVIVGIEDDEYADELVSEPLFPDRTALFVRADHPILATFDGAGAHLAEYPWLVLSECSQLEVMLRQMMRAQGTPFANSVIRTDSFYFFRSTLVASDCIGLARYDSARLEKHTGNIVELPLQPAVRKKLLSTHLIGVAYRRDTMLSTASKALIQEIRHLTDDLLQQEITTDMRTGAAIAPVSARSYTSRQQATKKQAGTRGSRDRPDGGRASRTGRR</sequence>
<reference evidence="7 8" key="1">
    <citation type="submission" date="2018-10" db="EMBL/GenBank/DDBJ databases">
        <authorList>
            <person name="Criscuolo A."/>
        </authorList>
    </citation>
    <scope>NUCLEOTIDE SEQUENCE [LARGE SCALE GENOMIC DNA]</scope>
    <source>
        <strain evidence="7">DnA1</strain>
    </source>
</reference>
<dbReference type="InterPro" id="IPR005119">
    <property type="entry name" value="LysR_subst-bd"/>
</dbReference>
<protein>
    <submittedName>
        <fullName evidence="7">Hydrogen peroxide-inducible genes activator</fullName>
    </submittedName>
</protein>
<evidence type="ECO:0000256" key="5">
    <source>
        <dbReference type="SAM" id="MobiDB-lite"/>
    </source>
</evidence>
<name>A0A3P4B6P7_9BURK</name>
<feature type="region of interest" description="Disordered" evidence="5">
    <location>
        <begin position="322"/>
        <end position="359"/>
    </location>
</feature>
<keyword evidence="2" id="KW-0805">Transcription regulation</keyword>
<dbReference type="PROSITE" id="PS50931">
    <property type="entry name" value="HTH_LYSR"/>
    <property type="match status" value="1"/>
</dbReference>
<dbReference type="PRINTS" id="PR00039">
    <property type="entry name" value="HTHLYSR"/>
</dbReference>
<dbReference type="GO" id="GO:0003677">
    <property type="term" value="F:DNA binding"/>
    <property type="evidence" value="ECO:0007669"/>
    <property type="project" value="UniProtKB-KW"/>
</dbReference>
<evidence type="ECO:0000256" key="2">
    <source>
        <dbReference type="ARBA" id="ARBA00023015"/>
    </source>
</evidence>
<dbReference type="Pfam" id="PF03466">
    <property type="entry name" value="LysR_substrate"/>
    <property type="match status" value="1"/>
</dbReference>
<dbReference type="PANTHER" id="PTHR30419:SF8">
    <property type="entry name" value="NITROGEN ASSIMILATION TRANSCRIPTIONAL ACTIVATOR-RELATED"/>
    <property type="match status" value="1"/>
</dbReference>
<feature type="domain" description="HTH lysR-type" evidence="6">
    <location>
        <begin position="1"/>
        <end position="58"/>
    </location>
</feature>
<dbReference type="InterPro" id="IPR000847">
    <property type="entry name" value="LysR_HTH_N"/>
</dbReference>
<dbReference type="GO" id="GO:0005829">
    <property type="term" value="C:cytosol"/>
    <property type="evidence" value="ECO:0007669"/>
    <property type="project" value="TreeGrafter"/>
</dbReference>
<evidence type="ECO:0000256" key="1">
    <source>
        <dbReference type="ARBA" id="ARBA00009437"/>
    </source>
</evidence>
<dbReference type="InterPro" id="IPR036390">
    <property type="entry name" value="WH_DNA-bd_sf"/>
</dbReference>
<dbReference type="Proteomes" id="UP000277294">
    <property type="component" value="Unassembled WGS sequence"/>
</dbReference>
<dbReference type="InterPro" id="IPR036388">
    <property type="entry name" value="WH-like_DNA-bd_sf"/>
</dbReference>
<dbReference type="Pfam" id="PF00126">
    <property type="entry name" value="HTH_1"/>
    <property type="match status" value="1"/>
</dbReference>
<dbReference type="FunFam" id="1.10.10.10:FF:000001">
    <property type="entry name" value="LysR family transcriptional regulator"/>
    <property type="match status" value="1"/>
</dbReference>
<dbReference type="EMBL" id="UWPJ01000033">
    <property type="protein sequence ID" value="VCU71967.1"/>
    <property type="molecule type" value="Genomic_DNA"/>
</dbReference>
<comment type="similarity">
    <text evidence="1">Belongs to the LysR transcriptional regulatory family.</text>
</comment>